<dbReference type="Proteomes" id="UP000275846">
    <property type="component" value="Unassembled WGS sequence"/>
</dbReference>
<gene>
    <name evidence="1" type="ORF">SSLN_LOCUS925</name>
</gene>
<organism evidence="3">
    <name type="scientific">Schistocephalus solidus</name>
    <name type="common">Tapeworm</name>
    <dbReference type="NCBI Taxonomy" id="70667"/>
    <lineage>
        <taxon>Eukaryota</taxon>
        <taxon>Metazoa</taxon>
        <taxon>Spiralia</taxon>
        <taxon>Lophotrochozoa</taxon>
        <taxon>Platyhelminthes</taxon>
        <taxon>Cestoda</taxon>
        <taxon>Eucestoda</taxon>
        <taxon>Diphyllobothriidea</taxon>
        <taxon>Diphyllobothriidae</taxon>
        <taxon>Schistocephalus</taxon>
    </lineage>
</organism>
<evidence type="ECO:0000313" key="3">
    <source>
        <dbReference type="WBParaSite" id="SSLN_0000096301-mRNA-1"/>
    </source>
</evidence>
<reference evidence="3" key="1">
    <citation type="submission" date="2016-06" db="UniProtKB">
        <authorList>
            <consortium name="WormBaseParasite"/>
        </authorList>
    </citation>
    <scope>IDENTIFICATION</scope>
</reference>
<protein>
    <submittedName>
        <fullName evidence="3">Velvet domain-containing protein</fullName>
    </submittedName>
</protein>
<proteinExistence type="predicted"/>
<evidence type="ECO:0000313" key="2">
    <source>
        <dbReference type="Proteomes" id="UP000275846"/>
    </source>
</evidence>
<dbReference type="WBParaSite" id="SSLN_0000096301-mRNA-1">
    <property type="protein sequence ID" value="SSLN_0000096301-mRNA-1"/>
    <property type="gene ID" value="SSLN_0000096301"/>
</dbReference>
<dbReference type="EMBL" id="UYSU01001057">
    <property type="protein sequence ID" value="VDL86518.1"/>
    <property type="molecule type" value="Genomic_DNA"/>
</dbReference>
<evidence type="ECO:0000313" key="1">
    <source>
        <dbReference type="EMBL" id="VDL86518.1"/>
    </source>
</evidence>
<reference evidence="1 2" key="2">
    <citation type="submission" date="2018-11" db="EMBL/GenBank/DDBJ databases">
        <authorList>
            <consortium name="Pathogen Informatics"/>
        </authorList>
    </citation>
    <scope>NUCLEOTIDE SEQUENCE [LARGE SCALE GENOMIC DNA]</scope>
    <source>
        <strain evidence="1 2">NST_G2</strain>
    </source>
</reference>
<keyword evidence="2" id="KW-1185">Reference proteome</keyword>
<dbReference type="AlphaFoldDB" id="A0A183S9M7"/>
<sequence>MAAVDYGPLQEFRVRDPDLPSQLQYSAEAAKMEVSQRPGLVQVDSPGLRSVKECRQDDGLEHLPFGVQVNTFGIPHEGLQPAEGLTGFENPLGNHVIDSRVARQPASQIRKGLYIFELSTVDIDFGALYSTLGGGWCVVNVLAVLIFNPKSAQPAAKRSILLCMSSSVTVLRAQSSAKSKSWTVVVDTRVGACIR</sequence>
<accession>A0A183S9M7</accession>
<name>A0A183S9M7_SCHSO</name>